<gene>
    <name evidence="1" type="ORF">AVEN_219225_1</name>
</gene>
<dbReference type="AlphaFoldDB" id="A0A4Y2VK24"/>
<proteinExistence type="predicted"/>
<organism evidence="1 2">
    <name type="scientific">Araneus ventricosus</name>
    <name type="common">Orbweaver spider</name>
    <name type="synonym">Epeira ventricosa</name>
    <dbReference type="NCBI Taxonomy" id="182803"/>
    <lineage>
        <taxon>Eukaryota</taxon>
        <taxon>Metazoa</taxon>
        <taxon>Ecdysozoa</taxon>
        <taxon>Arthropoda</taxon>
        <taxon>Chelicerata</taxon>
        <taxon>Arachnida</taxon>
        <taxon>Araneae</taxon>
        <taxon>Araneomorphae</taxon>
        <taxon>Entelegynae</taxon>
        <taxon>Araneoidea</taxon>
        <taxon>Araneidae</taxon>
        <taxon>Araneus</taxon>
    </lineage>
</organism>
<reference evidence="1 2" key="1">
    <citation type="journal article" date="2019" name="Sci. Rep.">
        <title>Orb-weaving spider Araneus ventricosus genome elucidates the spidroin gene catalogue.</title>
        <authorList>
            <person name="Kono N."/>
            <person name="Nakamura H."/>
            <person name="Ohtoshi R."/>
            <person name="Moran D.A.P."/>
            <person name="Shinohara A."/>
            <person name="Yoshida Y."/>
            <person name="Fujiwara M."/>
            <person name="Mori M."/>
            <person name="Tomita M."/>
            <person name="Arakawa K."/>
        </authorList>
    </citation>
    <scope>NUCLEOTIDE SEQUENCE [LARGE SCALE GENOMIC DNA]</scope>
</reference>
<comment type="caution">
    <text evidence="1">The sequence shown here is derived from an EMBL/GenBank/DDBJ whole genome shotgun (WGS) entry which is preliminary data.</text>
</comment>
<accession>A0A4Y2VK24</accession>
<protein>
    <submittedName>
        <fullName evidence="1">Uncharacterized protein</fullName>
    </submittedName>
</protein>
<name>A0A4Y2VK24_ARAVE</name>
<sequence length="93" mass="10524">MIRAKFIEIFELAWRSGKFKHYLRAKVSQKYKRRRLRWLGGKGADLEPEAPVPAPDSTEESTVYGACAAKPCITAVLHWWGSLERTSEALSSS</sequence>
<keyword evidence="2" id="KW-1185">Reference proteome</keyword>
<evidence type="ECO:0000313" key="2">
    <source>
        <dbReference type="Proteomes" id="UP000499080"/>
    </source>
</evidence>
<evidence type="ECO:0000313" key="1">
    <source>
        <dbReference type="EMBL" id="GBO24684.1"/>
    </source>
</evidence>
<dbReference type="Proteomes" id="UP000499080">
    <property type="component" value="Unassembled WGS sequence"/>
</dbReference>
<dbReference type="EMBL" id="BGPR01047627">
    <property type="protein sequence ID" value="GBO24684.1"/>
    <property type="molecule type" value="Genomic_DNA"/>
</dbReference>